<name>A0A6H5GEV1_9HEMI</name>
<protein>
    <submittedName>
        <fullName evidence="2">Uncharacterized protein</fullName>
    </submittedName>
</protein>
<evidence type="ECO:0000256" key="1">
    <source>
        <dbReference type="SAM" id="MobiDB-lite"/>
    </source>
</evidence>
<feature type="non-terminal residue" evidence="2">
    <location>
        <position position="1"/>
    </location>
</feature>
<sequence>ALRAELADSSTRTFPSAGSGSPPAEPLSALGSREFPALGGFSEERGSPSCSERHGS</sequence>
<dbReference type="EMBL" id="CADCXU010010713">
    <property type="protein sequence ID" value="CAB0001422.1"/>
    <property type="molecule type" value="Genomic_DNA"/>
</dbReference>
<gene>
    <name evidence="2" type="ORF">NTEN_LOCUS7209</name>
</gene>
<dbReference type="AlphaFoldDB" id="A0A6H5GEV1"/>
<organism evidence="2 3">
    <name type="scientific">Nesidiocoris tenuis</name>
    <dbReference type="NCBI Taxonomy" id="355587"/>
    <lineage>
        <taxon>Eukaryota</taxon>
        <taxon>Metazoa</taxon>
        <taxon>Ecdysozoa</taxon>
        <taxon>Arthropoda</taxon>
        <taxon>Hexapoda</taxon>
        <taxon>Insecta</taxon>
        <taxon>Pterygota</taxon>
        <taxon>Neoptera</taxon>
        <taxon>Paraneoptera</taxon>
        <taxon>Hemiptera</taxon>
        <taxon>Heteroptera</taxon>
        <taxon>Panheteroptera</taxon>
        <taxon>Cimicomorpha</taxon>
        <taxon>Miridae</taxon>
        <taxon>Dicyphina</taxon>
        <taxon>Nesidiocoris</taxon>
    </lineage>
</organism>
<feature type="region of interest" description="Disordered" evidence="1">
    <location>
        <begin position="1"/>
        <end position="56"/>
    </location>
</feature>
<keyword evidence="3" id="KW-1185">Reference proteome</keyword>
<feature type="compositionally biased region" description="Low complexity" evidence="1">
    <location>
        <begin position="15"/>
        <end position="30"/>
    </location>
</feature>
<feature type="compositionally biased region" description="Basic and acidic residues" evidence="1">
    <location>
        <begin position="42"/>
        <end position="56"/>
    </location>
</feature>
<evidence type="ECO:0000313" key="2">
    <source>
        <dbReference type="EMBL" id="CAB0001422.1"/>
    </source>
</evidence>
<proteinExistence type="predicted"/>
<dbReference type="Proteomes" id="UP000479000">
    <property type="component" value="Unassembled WGS sequence"/>
</dbReference>
<accession>A0A6H5GEV1</accession>
<evidence type="ECO:0000313" key="3">
    <source>
        <dbReference type="Proteomes" id="UP000479000"/>
    </source>
</evidence>
<reference evidence="2 3" key="1">
    <citation type="submission" date="2020-02" db="EMBL/GenBank/DDBJ databases">
        <authorList>
            <person name="Ferguson B K."/>
        </authorList>
    </citation>
    <scope>NUCLEOTIDE SEQUENCE [LARGE SCALE GENOMIC DNA]</scope>
</reference>